<dbReference type="PANTHER" id="PTHR39158:SF1">
    <property type="entry name" value="DNAJ HOMOLOG SUBFAMILY C MEMBER 28"/>
    <property type="match status" value="1"/>
</dbReference>
<protein>
    <recommendedName>
        <fullName evidence="1">DnaJ homologue subfamily C member 28 conserved domain-containing protein</fullName>
    </recommendedName>
</protein>
<reference evidence="2" key="1">
    <citation type="journal article" date="2014" name="Int. J. Syst. Evol. Microbiol.">
        <title>Complete genome sequence of Corynebacterium casei LMG S-19264T (=DSM 44701T), isolated from a smear-ripened cheese.</title>
        <authorList>
            <consortium name="US DOE Joint Genome Institute (JGI-PGF)"/>
            <person name="Walter F."/>
            <person name="Albersmeier A."/>
            <person name="Kalinowski J."/>
            <person name="Ruckert C."/>
        </authorList>
    </citation>
    <scope>NUCLEOTIDE SEQUENCE</scope>
    <source>
        <strain evidence="2">CGMCC 1.15454</strain>
    </source>
</reference>
<sequence>MCKDDGSQKDAKKQETEIKERFEYTDHLSEIVRKAERDGQFDNLPGKGKPLKLDNNYFSSTYKQFNKTLKDNHVLPKWVELNKEIDGLKEKLASAEGGEIRKLIKEMNKKIKAYNYACPPSLQKNKVDERDYL</sequence>
<comment type="caution">
    <text evidence="2">The sequence shown here is derived from an EMBL/GenBank/DDBJ whole genome shotgun (WGS) entry which is preliminary data.</text>
</comment>
<dbReference type="RefSeq" id="WP_088049530.1">
    <property type="nucleotide sequence ID" value="NZ_BMJD01000020.1"/>
</dbReference>
<organism evidence="2 3">
    <name type="scientific">Lentibacillus populi</name>
    <dbReference type="NCBI Taxonomy" id="1827502"/>
    <lineage>
        <taxon>Bacteria</taxon>
        <taxon>Bacillati</taxon>
        <taxon>Bacillota</taxon>
        <taxon>Bacilli</taxon>
        <taxon>Bacillales</taxon>
        <taxon>Bacillaceae</taxon>
        <taxon>Lentibacillus</taxon>
    </lineage>
</organism>
<gene>
    <name evidence="2" type="ORF">GCM10011409_25840</name>
</gene>
<dbReference type="Pfam" id="PF09350">
    <property type="entry name" value="DJC28_CD"/>
    <property type="match status" value="1"/>
</dbReference>
<accession>A0A9W5TYG6</accession>
<dbReference type="EMBL" id="BMJD01000020">
    <property type="protein sequence ID" value="GGB47178.1"/>
    <property type="molecule type" value="Genomic_DNA"/>
</dbReference>
<feature type="domain" description="DnaJ homologue subfamily C member 28 conserved" evidence="1">
    <location>
        <begin position="31"/>
        <end position="93"/>
    </location>
</feature>
<dbReference type="InterPro" id="IPR018961">
    <property type="entry name" value="DnaJ_homolog_subfam-C_membr-28"/>
</dbReference>
<keyword evidence="3" id="KW-1185">Reference proteome</keyword>
<evidence type="ECO:0000259" key="1">
    <source>
        <dbReference type="Pfam" id="PF09350"/>
    </source>
</evidence>
<reference evidence="2" key="2">
    <citation type="submission" date="2020-09" db="EMBL/GenBank/DDBJ databases">
        <authorList>
            <person name="Sun Q."/>
            <person name="Zhou Y."/>
        </authorList>
    </citation>
    <scope>NUCLEOTIDE SEQUENCE</scope>
    <source>
        <strain evidence="2">CGMCC 1.15454</strain>
    </source>
</reference>
<name>A0A9W5TYG6_9BACI</name>
<proteinExistence type="predicted"/>
<dbReference type="PANTHER" id="PTHR39158">
    <property type="entry name" value="OS08G0560600 PROTEIN"/>
    <property type="match status" value="1"/>
</dbReference>
<evidence type="ECO:0000313" key="3">
    <source>
        <dbReference type="Proteomes" id="UP000621492"/>
    </source>
</evidence>
<dbReference type="InterPro" id="IPR052573">
    <property type="entry name" value="DnaJ_C_subfamily_28"/>
</dbReference>
<dbReference type="Proteomes" id="UP000621492">
    <property type="component" value="Unassembled WGS sequence"/>
</dbReference>
<dbReference type="AlphaFoldDB" id="A0A9W5TYG6"/>
<evidence type="ECO:0000313" key="2">
    <source>
        <dbReference type="EMBL" id="GGB47178.1"/>
    </source>
</evidence>